<reference evidence="1 3" key="2">
    <citation type="journal article" date="2014" name="BMC Genomics">
        <title>An improved genome release (version Mt4.0) for the model legume Medicago truncatula.</title>
        <authorList>
            <person name="Tang H."/>
            <person name="Krishnakumar V."/>
            <person name="Bidwell S."/>
            <person name="Rosen B."/>
            <person name="Chan A."/>
            <person name="Zhou S."/>
            <person name="Gentzbittel L."/>
            <person name="Childs K.L."/>
            <person name="Yandell M."/>
            <person name="Gundlach H."/>
            <person name="Mayer K.F."/>
            <person name="Schwartz D.C."/>
            <person name="Town C.D."/>
        </authorList>
    </citation>
    <scope>GENOME REANNOTATION</scope>
    <source>
        <strain evidence="1">A17</strain>
        <strain evidence="2 3">cv. Jemalong A17</strain>
    </source>
</reference>
<evidence type="ECO:0000313" key="2">
    <source>
        <dbReference type="EnsemblPlants" id="KEH29516"/>
    </source>
</evidence>
<name>A0A072UJB4_MEDTR</name>
<dbReference type="Proteomes" id="UP000002051">
    <property type="component" value="Chromosome 4"/>
</dbReference>
<organism evidence="1 3">
    <name type="scientific">Medicago truncatula</name>
    <name type="common">Barrel medic</name>
    <name type="synonym">Medicago tribuloides</name>
    <dbReference type="NCBI Taxonomy" id="3880"/>
    <lineage>
        <taxon>Eukaryota</taxon>
        <taxon>Viridiplantae</taxon>
        <taxon>Streptophyta</taxon>
        <taxon>Embryophyta</taxon>
        <taxon>Tracheophyta</taxon>
        <taxon>Spermatophyta</taxon>
        <taxon>Magnoliopsida</taxon>
        <taxon>eudicotyledons</taxon>
        <taxon>Gunneridae</taxon>
        <taxon>Pentapetalae</taxon>
        <taxon>rosids</taxon>
        <taxon>fabids</taxon>
        <taxon>Fabales</taxon>
        <taxon>Fabaceae</taxon>
        <taxon>Papilionoideae</taxon>
        <taxon>50 kb inversion clade</taxon>
        <taxon>NPAAA clade</taxon>
        <taxon>Hologalegina</taxon>
        <taxon>IRL clade</taxon>
        <taxon>Trifolieae</taxon>
        <taxon>Medicago</taxon>
    </lineage>
</organism>
<protein>
    <submittedName>
        <fullName evidence="1 2">Uncharacterized protein</fullName>
    </submittedName>
</protein>
<reference evidence="1 3" key="1">
    <citation type="journal article" date="2011" name="Nature">
        <title>The Medicago genome provides insight into the evolution of rhizobial symbioses.</title>
        <authorList>
            <person name="Young N.D."/>
            <person name="Debelle F."/>
            <person name="Oldroyd G.E."/>
            <person name="Geurts R."/>
            <person name="Cannon S.B."/>
            <person name="Udvardi M.K."/>
            <person name="Benedito V.A."/>
            <person name="Mayer K.F."/>
            <person name="Gouzy J."/>
            <person name="Schoof H."/>
            <person name="Van de Peer Y."/>
            <person name="Proost S."/>
            <person name="Cook D.R."/>
            <person name="Meyers B.C."/>
            <person name="Spannagl M."/>
            <person name="Cheung F."/>
            <person name="De Mita S."/>
            <person name="Krishnakumar V."/>
            <person name="Gundlach H."/>
            <person name="Zhou S."/>
            <person name="Mudge J."/>
            <person name="Bharti A.K."/>
            <person name="Murray J.D."/>
            <person name="Naoumkina M.A."/>
            <person name="Rosen B."/>
            <person name="Silverstein K.A."/>
            <person name="Tang H."/>
            <person name="Rombauts S."/>
            <person name="Zhao P.X."/>
            <person name="Zhou P."/>
            <person name="Barbe V."/>
            <person name="Bardou P."/>
            <person name="Bechner M."/>
            <person name="Bellec A."/>
            <person name="Berger A."/>
            <person name="Berges H."/>
            <person name="Bidwell S."/>
            <person name="Bisseling T."/>
            <person name="Choisne N."/>
            <person name="Couloux A."/>
            <person name="Denny R."/>
            <person name="Deshpande S."/>
            <person name="Dai X."/>
            <person name="Doyle J.J."/>
            <person name="Dudez A.M."/>
            <person name="Farmer A.D."/>
            <person name="Fouteau S."/>
            <person name="Franken C."/>
            <person name="Gibelin C."/>
            <person name="Gish J."/>
            <person name="Goldstein S."/>
            <person name="Gonzalez A.J."/>
            <person name="Green P.J."/>
            <person name="Hallab A."/>
            <person name="Hartog M."/>
            <person name="Hua A."/>
            <person name="Humphray S.J."/>
            <person name="Jeong D.H."/>
            <person name="Jing Y."/>
            <person name="Jocker A."/>
            <person name="Kenton S.M."/>
            <person name="Kim D.J."/>
            <person name="Klee K."/>
            <person name="Lai H."/>
            <person name="Lang C."/>
            <person name="Lin S."/>
            <person name="Macmil S.L."/>
            <person name="Magdelenat G."/>
            <person name="Matthews L."/>
            <person name="McCorrison J."/>
            <person name="Monaghan E.L."/>
            <person name="Mun J.H."/>
            <person name="Najar F.Z."/>
            <person name="Nicholson C."/>
            <person name="Noirot C."/>
            <person name="O'Bleness M."/>
            <person name="Paule C.R."/>
            <person name="Poulain J."/>
            <person name="Prion F."/>
            <person name="Qin B."/>
            <person name="Qu C."/>
            <person name="Retzel E.F."/>
            <person name="Riddle C."/>
            <person name="Sallet E."/>
            <person name="Samain S."/>
            <person name="Samson N."/>
            <person name="Sanders I."/>
            <person name="Saurat O."/>
            <person name="Scarpelli C."/>
            <person name="Schiex T."/>
            <person name="Segurens B."/>
            <person name="Severin A.J."/>
            <person name="Sherrier D.J."/>
            <person name="Shi R."/>
            <person name="Sims S."/>
            <person name="Singer S.R."/>
            <person name="Sinharoy S."/>
            <person name="Sterck L."/>
            <person name="Viollet A."/>
            <person name="Wang B.B."/>
            <person name="Wang K."/>
            <person name="Wang M."/>
            <person name="Wang X."/>
            <person name="Warfsmann J."/>
            <person name="Weissenbach J."/>
            <person name="White D.D."/>
            <person name="White J.D."/>
            <person name="Wiley G.B."/>
            <person name="Wincker P."/>
            <person name="Xing Y."/>
            <person name="Yang L."/>
            <person name="Yao Z."/>
            <person name="Ying F."/>
            <person name="Zhai J."/>
            <person name="Zhou L."/>
            <person name="Zuber A."/>
            <person name="Denarie J."/>
            <person name="Dixon R.A."/>
            <person name="May G.D."/>
            <person name="Schwartz D.C."/>
            <person name="Rogers J."/>
            <person name="Quetier F."/>
            <person name="Town C.D."/>
            <person name="Roe B.A."/>
        </authorList>
    </citation>
    <scope>NUCLEOTIDE SEQUENCE [LARGE SCALE GENOMIC DNA]</scope>
    <source>
        <strain evidence="1">A17</strain>
        <strain evidence="2 3">cv. Jemalong A17</strain>
    </source>
</reference>
<accession>A0A072UJB4</accession>
<proteinExistence type="predicted"/>
<keyword evidence="3" id="KW-1185">Reference proteome</keyword>
<gene>
    <name evidence="1" type="ordered locus">MTR_4g040440</name>
</gene>
<dbReference type="AlphaFoldDB" id="A0A072UJB4"/>
<dbReference type="EnsemblPlants" id="KEH29516">
    <property type="protein sequence ID" value="KEH29516"/>
    <property type="gene ID" value="MTR_4g040440"/>
</dbReference>
<evidence type="ECO:0000313" key="1">
    <source>
        <dbReference type="EMBL" id="KEH29516.1"/>
    </source>
</evidence>
<dbReference type="HOGENOM" id="CLU_2323943_0_0_1"/>
<dbReference type="EMBL" id="CM001220">
    <property type="protein sequence ID" value="KEH29516.1"/>
    <property type="molecule type" value="Genomic_DNA"/>
</dbReference>
<sequence>MYMDSPISSQHYNISHIPRTNTGWIESWSKRKGLGADLVRKYEDSETKICLPQTKNRAVTMNTATMMAMNTATVVAMNTTTGEVVVSDGGLERNDGERR</sequence>
<evidence type="ECO:0000313" key="3">
    <source>
        <dbReference type="Proteomes" id="UP000002051"/>
    </source>
</evidence>
<reference evidence="2" key="3">
    <citation type="submission" date="2015-04" db="UniProtKB">
        <authorList>
            <consortium name="EnsemblPlants"/>
        </authorList>
    </citation>
    <scope>IDENTIFICATION</scope>
    <source>
        <strain evidence="2">cv. Jemalong A17</strain>
    </source>
</reference>